<dbReference type="EMBL" id="JANEWF010000003">
    <property type="protein sequence ID" value="MDA8482583.1"/>
    <property type="molecule type" value="Genomic_DNA"/>
</dbReference>
<keyword evidence="2" id="KW-0808">Transferase</keyword>
<evidence type="ECO:0000313" key="2">
    <source>
        <dbReference type="EMBL" id="MDA8482583.1"/>
    </source>
</evidence>
<dbReference type="Proteomes" id="UP001211689">
    <property type="component" value="Unassembled WGS sequence"/>
</dbReference>
<evidence type="ECO:0000313" key="3">
    <source>
        <dbReference type="Proteomes" id="UP001211689"/>
    </source>
</evidence>
<dbReference type="PANTHER" id="PTHR30068:SF3">
    <property type="entry name" value="PHOSPHOLIPID_GLYCEROL ACYLTRANSFERASE DOMAIN-CONTAINING PROTEIN"/>
    <property type="match status" value="1"/>
</dbReference>
<dbReference type="RefSeq" id="WP_190830665.1">
    <property type="nucleotide sequence ID" value="NZ_JANEWF010000003.1"/>
</dbReference>
<dbReference type="InterPro" id="IPR002123">
    <property type="entry name" value="Plipid/glycerol_acylTrfase"/>
</dbReference>
<keyword evidence="2" id="KW-0012">Acyltransferase</keyword>
<evidence type="ECO:0000259" key="1">
    <source>
        <dbReference type="Pfam" id="PF01553"/>
    </source>
</evidence>
<proteinExistence type="predicted"/>
<reference evidence="2 3" key="1">
    <citation type="submission" date="2022-07" db="EMBL/GenBank/DDBJ databases">
        <title>Genome Analysis of Selected Gammaproteobacteria from Nigerian Food snails.</title>
        <authorList>
            <person name="Okafor A.C."/>
        </authorList>
    </citation>
    <scope>NUCLEOTIDE SEQUENCE [LARGE SCALE GENOMIC DNA]</scope>
    <source>
        <strain evidence="2 3">Awg 2</strain>
    </source>
</reference>
<gene>
    <name evidence="2" type="ORF">NNO07_05825</name>
</gene>
<protein>
    <submittedName>
        <fullName evidence="2">1-acyl-sn-glycerol-3-phosphate acyltransferase</fullName>
    </submittedName>
</protein>
<accession>A0ABT4Y173</accession>
<feature type="domain" description="Phospholipid/glycerol acyltransferase" evidence="1">
    <location>
        <begin position="88"/>
        <end position="191"/>
    </location>
</feature>
<organism evidence="2 3">
    <name type="scientific">Metapseudomonas resinovorans</name>
    <name type="common">Pseudomonas resinovorans</name>
    <dbReference type="NCBI Taxonomy" id="53412"/>
    <lineage>
        <taxon>Bacteria</taxon>
        <taxon>Pseudomonadati</taxon>
        <taxon>Pseudomonadota</taxon>
        <taxon>Gammaproteobacteria</taxon>
        <taxon>Pseudomonadales</taxon>
        <taxon>Pseudomonadaceae</taxon>
        <taxon>Metapseudomonas</taxon>
    </lineage>
</organism>
<dbReference type="Pfam" id="PF01553">
    <property type="entry name" value="Acyltransferase"/>
    <property type="match status" value="1"/>
</dbReference>
<sequence length="387" mass="43434">MGEFEAIRPYDDAEVSTVLSRLFADDAFLGTLTRYRFPKLAGPLGWLLKPVIAHRLRREFASIDSVAALQDRIEPYVDNTIERATDGVTYSGVERLKPGTAYLFLANHRDIVMDPAFVNYAVYHAGLPTPRIAIGDNLLQKPFVSDLMRLNKSFIVHRNLAGRREKLAAFQLLSAYINHSICKDGQSIWIAQAEGRAKDGDDRTDSAILKMFHMSRKDEPFPDVIRDLHLIPVSISYEYDPCDQAKARELQVRASTGSYAKAPGEDDASIALGITGYKGRVHIAFGSEIGSASEDAKQLAQEIDKQILGGYRLFPVHYLAYAMWSERDPELRVPTAAEVFGEDEMARAQAEWQKRLGACPEVQRPYLIQQYATPVRNQYRIKAGLPL</sequence>
<dbReference type="PANTHER" id="PTHR30068">
    <property type="entry name" value="URONATE ISOMERASE"/>
    <property type="match status" value="1"/>
</dbReference>
<keyword evidence="3" id="KW-1185">Reference proteome</keyword>
<name>A0ABT4Y173_METRE</name>
<dbReference type="SUPFAM" id="SSF69593">
    <property type="entry name" value="Glycerol-3-phosphate (1)-acyltransferase"/>
    <property type="match status" value="1"/>
</dbReference>
<dbReference type="GO" id="GO:0016746">
    <property type="term" value="F:acyltransferase activity"/>
    <property type="evidence" value="ECO:0007669"/>
    <property type="project" value="UniProtKB-KW"/>
</dbReference>
<comment type="caution">
    <text evidence="2">The sequence shown here is derived from an EMBL/GenBank/DDBJ whole genome shotgun (WGS) entry which is preliminary data.</text>
</comment>